<organism evidence="2 3">
    <name type="scientific">Streptomyces wedmorensis</name>
    <dbReference type="NCBI Taxonomy" id="43759"/>
    <lineage>
        <taxon>Bacteria</taxon>
        <taxon>Bacillati</taxon>
        <taxon>Actinomycetota</taxon>
        <taxon>Actinomycetes</taxon>
        <taxon>Kitasatosporales</taxon>
        <taxon>Streptomycetaceae</taxon>
        <taxon>Streptomyces</taxon>
    </lineage>
</organism>
<feature type="region of interest" description="Disordered" evidence="1">
    <location>
        <begin position="99"/>
        <end position="131"/>
    </location>
</feature>
<proteinExistence type="predicted"/>
<name>A0ABW6INA4_STRWE</name>
<protein>
    <submittedName>
        <fullName evidence="2">SAV_915 family protein</fullName>
    </submittedName>
</protein>
<comment type="caution">
    <text evidence="2">The sequence shown here is derived from an EMBL/GenBank/DDBJ whole genome shotgun (WGS) entry which is preliminary data.</text>
</comment>
<dbReference type="Proteomes" id="UP001600424">
    <property type="component" value="Unassembled WGS sequence"/>
</dbReference>
<dbReference type="InterPro" id="IPR049975">
    <property type="entry name" value="SAV_915-like_dom"/>
</dbReference>
<evidence type="ECO:0000313" key="3">
    <source>
        <dbReference type="Proteomes" id="UP001600424"/>
    </source>
</evidence>
<sequence length="169" mass="16945">MSAALYGDEPEPGEQLPAGRLCVPVRPGAGGCVTRLFRTPVGGRTAVAFTGPARLRAVLGAAQPWIVLAEPALRALMEPLGVRELRIDPVLTARTSEVPVDARTSEAPVGGRTSEVPVGGRPSEVPAEGTPVGVTVGVTAGVTIGVADSVTAAGAESLPGSRPLAGIAN</sequence>
<gene>
    <name evidence="2" type="ORF">ACFQ63_05130</name>
</gene>
<dbReference type="EMBL" id="JBHTRV010000003">
    <property type="protein sequence ID" value="MFE5979076.1"/>
    <property type="molecule type" value="Genomic_DNA"/>
</dbReference>
<keyword evidence="3" id="KW-1185">Reference proteome</keyword>
<evidence type="ECO:0000313" key="2">
    <source>
        <dbReference type="EMBL" id="MFE5979076.1"/>
    </source>
</evidence>
<reference evidence="2 3" key="1">
    <citation type="submission" date="2024-09" db="EMBL/GenBank/DDBJ databases">
        <title>The Natural Products Discovery Center: Release of the First 8490 Sequenced Strains for Exploring Actinobacteria Biosynthetic Diversity.</title>
        <authorList>
            <person name="Kalkreuter E."/>
            <person name="Kautsar S.A."/>
            <person name="Yang D."/>
            <person name="Bader C.D."/>
            <person name="Teijaro C.N."/>
            <person name="Fluegel L."/>
            <person name="Davis C.M."/>
            <person name="Simpson J.R."/>
            <person name="Lauterbach L."/>
            <person name="Steele A.D."/>
            <person name="Gui C."/>
            <person name="Meng S."/>
            <person name="Li G."/>
            <person name="Viehrig K."/>
            <person name="Ye F."/>
            <person name="Su P."/>
            <person name="Kiefer A.F."/>
            <person name="Nichols A."/>
            <person name="Cepeda A.J."/>
            <person name="Yan W."/>
            <person name="Fan B."/>
            <person name="Jiang Y."/>
            <person name="Adhikari A."/>
            <person name="Zheng C.-J."/>
            <person name="Schuster L."/>
            <person name="Cowan T.M."/>
            <person name="Smanski M.J."/>
            <person name="Chevrette M.G."/>
            <person name="De Carvalho L.P.S."/>
            <person name="Shen B."/>
        </authorList>
    </citation>
    <scope>NUCLEOTIDE SEQUENCE [LARGE SCALE GENOMIC DNA]</scope>
    <source>
        <strain evidence="2 3">NPDC056472</strain>
    </source>
</reference>
<evidence type="ECO:0000256" key="1">
    <source>
        <dbReference type="SAM" id="MobiDB-lite"/>
    </source>
</evidence>
<dbReference type="RefSeq" id="WP_386250840.1">
    <property type="nucleotide sequence ID" value="NZ_JBHTRV010000003.1"/>
</dbReference>
<accession>A0ABW6INA4</accession>
<dbReference type="NCBIfam" id="NF042914">
    <property type="entry name" value="SAV915_dom"/>
    <property type="match status" value="1"/>
</dbReference>